<evidence type="ECO:0000256" key="11">
    <source>
        <dbReference type="ARBA" id="ARBA00022989"/>
    </source>
</evidence>
<dbReference type="InterPro" id="IPR007130">
    <property type="entry name" value="DAGAT"/>
</dbReference>
<dbReference type="GO" id="GO:0004144">
    <property type="term" value="F:diacylglycerol O-acyltransferase activity"/>
    <property type="evidence" value="ECO:0007669"/>
    <property type="project" value="UniProtKB-UniRule"/>
</dbReference>
<keyword evidence="8 16" id="KW-0812">Transmembrane</keyword>
<comment type="function">
    <text evidence="16">Catalyzes the terminal and only committed step in triacylglycerol synthesis by using diacylglycerol and fatty acyl CoA as substrates.</text>
</comment>
<evidence type="ECO:0000256" key="7">
    <source>
        <dbReference type="ARBA" id="ARBA00022679"/>
    </source>
</evidence>
<keyword evidence="9" id="KW-0319">Glycerol metabolism</keyword>
<keyword evidence="10 16" id="KW-0256">Endoplasmic reticulum</keyword>
<feature type="transmembrane region" description="Helical" evidence="16">
    <location>
        <begin position="35"/>
        <end position="63"/>
    </location>
</feature>
<evidence type="ECO:0000256" key="5">
    <source>
        <dbReference type="ARBA" id="ARBA00013244"/>
    </source>
</evidence>
<dbReference type="EMBL" id="CBTN010000091">
    <property type="protein sequence ID" value="CDH60399.1"/>
    <property type="molecule type" value="Genomic_DNA"/>
</dbReference>
<dbReference type="PANTHER" id="PTHR12317:SF0">
    <property type="entry name" value="ACYLTRANSFERASE"/>
    <property type="match status" value="1"/>
</dbReference>
<keyword evidence="12 16" id="KW-0443">Lipid metabolism</keyword>
<evidence type="ECO:0000256" key="1">
    <source>
        <dbReference type="ARBA" id="ARBA00004477"/>
    </source>
</evidence>
<dbReference type="GO" id="GO:0006071">
    <property type="term" value="P:glycerol metabolic process"/>
    <property type="evidence" value="ECO:0007669"/>
    <property type="project" value="UniProtKB-UniRule"/>
</dbReference>
<evidence type="ECO:0000256" key="12">
    <source>
        <dbReference type="ARBA" id="ARBA00023098"/>
    </source>
</evidence>
<evidence type="ECO:0000313" key="18">
    <source>
        <dbReference type="Proteomes" id="UP000027586"/>
    </source>
</evidence>
<dbReference type="Pfam" id="PF03982">
    <property type="entry name" value="DAGAT"/>
    <property type="match status" value="1"/>
</dbReference>
<comment type="caution">
    <text evidence="16">Lacks conserved residue(s) required for the propagation of feature annotation.</text>
</comment>
<dbReference type="OrthoDB" id="264532at2759"/>
<dbReference type="Proteomes" id="UP000027586">
    <property type="component" value="Unassembled WGS sequence"/>
</dbReference>
<sequence>MEHSTELPVRMAPLKVPLRRRLQTAAVLFWGIEPSVVLCFFMFLAAIPLFWPLLIPYLIWMWMDKAPCRGGRRVEWVRNWQLWKLFAEYFPATIVKEADLDPKKNYVGKHQISYCQEMNCSSENDSYHPHGIISVGAITTFATEGNGFSQHFPGIIPSLLTLAGNFKLPLHRDYILALGMCDVSKQSCKAVLKSGPGRSIAIVIGGASESLNARPGVMDLTLKKRLGFCKIALQTGASLVPVINFGENELYEQVKNDDGSWLRKFQRQTQRLAGFTVPLFHGRGIFNYDIGLMPHRRPMHVVFGEPIDPPKGDVENVDKAVQELHHQYMESVKALYDKYKDVYAKDRVKDLEFVE</sequence>
<keyword evidence="11 16" id="KW-1133">Transmembrane helix</keyword>
<comment type="similarity">
    <text evidence="4 16">Belongs to the diacylglycerol acyltransferase family.</text>
</comment>
<dbReference type="AlphaFoldDB" id="A0A068SDP4"/>
<dbReference type="SUPFAM" id="SSF69593">
    <property type="entry name" value="Glycerol-3-phosphate (1)-acyltransferase"/>
    <property type="match status" value="1"/>
</dbReference>
<dbReference type="PANTHER" id="PTHR12317">
    <property type="entry name" value="DIACYLGLYCEROL O-ACYLTRANSFERASE"/>
    <property type="match status" value="1"/>
</dbReference>
<name>A0A068SDP4_9FUNG</name>
<gene>
    <name evidence="17" type="ORF">LCOR_11183.1</name>
</gene>
<keyword evidence="18" id="KW-1185">Reference proteome</keyword>
<organism evidence="17 18">
    <name type="scientific">Lichtheimia corymbifera JMRC:FSU:9682</name>
    <dbReference type="NCBI Taxonomy" id="1263082"/>
    <lineage>
        <taxon>Eukaryota</taxon>
        <taxon>Fungi</taxon>
        <taxon>Fungi incertae sedis</taxon>
        <taxon>Mucoromycota</taxon>
        <taxon>Mucoromycotina</taxon>
        <taxon>Mucoromycetes</taxon>
        <taxon>Mucorales</taxon>
        <taxon>Lichtheimiaceae</taxon>
        <taxon>Lichtheimia</taxon>
    </lineage>
</organism>
<keyword evidence="13 16" id="KW-0472">Membrane</keyword>
<comment type="pathway">
    <text evidence="3">Lipid metabolism.</text>
</comment>
<evidence type="ECO:0000313" key="17">
    <source>
        <dbReference type="EMBL" id="CDH60399.1"/>
    </source>
</evidence>
<dbReference type="GO" id="GO:0005789">
    <property type="term" value="C:endoplasmic reticulum membrane"/>
    <property type="evidence" value="ECO:0007669"/>
    <property type="project" value="UniProtKB-SubCell"/>
</dbReference>
<reference evidence="17" key="1">
    <citation type="submission" date="2013-08" db="EMBL/GenBank/DDBJ databases">
        <title>Gene expansion shapes genome architecture in the human pathogen Lichtheimia corymbifera: an evolutionary genomics analysis in the ancient terrestrial Mucorales (Mucoromycotina).</title>
        <authorList>
            <person name="Schwartze V.U."/>
            <person name="Winter S."/>
            <person name="Shelest E."/>
            <person name="Marcet-Houben M."/>
            <person name="Horn F."/>
            <person name="Wehner S."/>
            <person name="Hoffmann K."/>
            <person name="Riege K."/>
            <person name="Sammeth M."/>
            <person name="Nowrousian M."/>
            <person name="Valiante V."/>
            <person name="Linde J."/>
            <person name="Jacobsen I.D."/>
            <person name="Marz M."/>
            <person name="Brakhage A.A."/>
            <person name="Gabaldon T."/>
            <person name="Bocker S."/>
            <person name="Voigt K."/>
        </authorList>
    </citation>
    <scope>NUCLEOTIDE SEQUENCE [LARGE SCALE GENOMIC DNA]</scope>
    <source>
        <strain evidence="17">FSU 9682</strain>
    </source>
</reference>
<evidence type="ECO:0000256" key="3">
    <source>
        <dbReference type="ARBA" id="ARBA00005189"/>
    </source>
</evidence>
<comment type="subcellular location">
    <subcellularLocation>
        <location evidence="1 16">Endoplasmic reticulum membrane</location>
        <topology evidence="1 16">Multi-pass membrane protein</topology>
    </subcellularLocation>
</comment>
<evidence type="ECO:0000256" key="13">
    <source>
        <dbReference type="ARBA" id="ARBA00023136"/>
    </source>
</evidence>
<evidence type="ECO:0000256" key="14">
    <source>
        <dbReference type="ARBA" id="ARBA00023315"/>
    </source>
</evidence>
<proteinExistence type="inferred from homology"/>
<evidence type="ECO:0000256" key="16">
    <source>
        <dbReference type="RuleBase" id="RU367023"/>
    </source>
</evidence>
<protein>
    <recommendedName>
        <fullName evidence="5 16">Diacylglycerol O-acyltransferase</fullName>
        <ecNumber evidence="5 16">2.3.1.20</ecNumber>
    </recommendedName>
</protein>
<comment type="catalytic activity">
    <reaction evidence="15 16">
        <text>an acyl-CoA + a 1,2-diacyl-sn-glycerol = a triacyl-sn-glycerol + CoA</text>
        <dbReference type="Rhea" id="RHEA:10868"/>
        <dbReference type="ChEBI" id="CHEBI:17815"/>
        <dbReference type="ChEBI" id="CHEBI:57287"/>
        <dbReference type="ChEBI" id="CHEBI:58342"/>
        <dbReference type="ChEBI" id="CHEBI:64615"/>
        <dbReference type="EC" id="2.3.1.20"/>
    </reaction>
</comment>
<dbReference type="STRING" id="1263082.A0A068SDP4"/>
<keyword evidence="14 16" id="KW-0012">Acyltransferase</keyword>
<evidence type="ECO:0000256" key="2">
    <source>
        <dbReference type="ARBA" id="ARBA00004771"/>
    </source>
</evidence>
<evidence type="ECO:0000256" key="10">
    <source>
        <dbReference type="ARBA" id="ARBA00022824"/>
    </source>
</evidence>
<dbReference type="VEuPathDB" id="FungiDB:LCOR_11183.1"/>
<dbReference type="CDD" id="cd07987">
    <property type="entry name" value="LPLAT_MGAT-like"/>
    <property type="match status" value="1"/>
</dbReference>
<dbReference type="GO" id="GO:0019432">
    <property type="term" value="P:triglyceride biosynthetic process"/>
    <property type="evidence" value="ECO:0007669"/>
    <property type="project" value="UniProtKB-UniRule"/>
</dbReference>
<dbReference type="UniPathway" id="UPA00282"/>
<dbReference type="EC" id="2.3.1.20" evidence="5 16"/>
<keyword evidence="7" id="KW-0808">Transferase</keyword>
<comment type="caution">
    <text evidence="17">The sequence shown here is derived from an EMBL/GenBank/DDBJ whole genome shotgun (WGS) entry which is preliminary data.</text>
</comment>
<keyword evidence="6 16" id="KW-0444">Lipid biosynthesis</keyword>
<evidence type="ECO:0000256" key="15">
    <source>
        <dbReference type="ARBA" id="ARBA00048109"/>
    </source>
</evidence>
<evidence type="ECO:0000256" key="9">
    <source>
        <dbReference type="ARBA" id="ARBA00022798"/>
    </source>
</evidence>
<comment type="pathway">
    <text evidence="2 16">Glycerolipid metabolism; triacylglycerol biosynthesis.</text>
</comment>
<evidence type="ECO:0000256" key="4">
    <source>
        <dbReference type="ARBA" id="ARBA00005420"/>
    </source>
</evidence>
<accession>A0A068SDP4</accession>
<evidence type="ECO:0000256" key="8">
    <source>
        <dbReference type="ARBA" id="ARBA00022692"/>
    </source>
</evidence>
<evidence type="ECO:0000256" key="6">
    <source>
        <dbReference type="ARBA" id="ARBA00022516"/>
    </source>
</evidence>